<reference evidence="9" key="3">
    <citation type="submission" date="2020-12" db="UniProtKB">
        <authorList>
            <consortium name="EnsemblPlants"/>
        </authorList>
    </citation>
    <scope>IDENTIFICATION</scope>
</reference>
<keyword evidence="7" id="KW-0456">Lyase</keyword>
<dbReference type="AlphaFoldDB" id="A9SK36"/>
<keyword evidence="3" id="KW-0686">Riboflavin biosynthesis</keyword>
<dbReference type="Pfam" id="PF00926">
    <property type="entry name" value="DHBP_synthase"/>
    <property type="match status" value="1"/>
</dbReference>
<dbReference type="UniPathway" id="UPA00275"/>
<dbReference type="PANTHER" id="PTHR21327:SF46">
    <property type="entry name" value="3,4-DIHYDROXY-2-BUTANONE 4-PHOSPHATE SYNTHASE"/>
    <property type="match status" value="1"/>
</dbReference>
<keyword evidence="10" id="KW-1185">Reference proteome</keyword>
<keyword evidence="4" id="KW-0479">Metal-binding</keyword>
<dbReference type="eggNOG" id="KOG1284">
    <property type="taxonomic scope" value="Eukaryota"/>
</dbReference>
<accession>A9SK36</accession>
<dbReference type="STRING" id="3218.A9SK36"/>
<evidence type="ECO:0008006" key="11">
    <source>
        <dbReference type="Google" id="ProtNLM"/>
    </source>
</evidence>
<evidence type="ECO:0000256" key="2">
    <source>
        <dbReference type="ARBA" id="ARBA00008976"/>
    </source>
</evidence>
<comment type="similarity">
    <text evidence="2">In the C-terminal section; belongs to the GTP cyclohydrolase II family.</text>
</comment>
<evidence type="ECO:0000256" key="4">
    <source>
        <dbReference type="ARBA" id="ARBA00022723"/>
    </source>
</evidence>
<protein>
    <recommendedName>
        <fullName evidence="11">3,4-dihydroxy-2-butanone-4-phosphate synthase</fullName>
    </recommendedName>
</protein>
<evidence type="ECO:0000256" key="6">
    <source>
        <dbReference type="ARBA" id="ARBA00023211"/>
    </source>
</evidence>
<dbReference type="SUPFAM" id="SSF55821">
    <property type="entry name" value="YrdC/RibB"/>
    <property type="match status" value="1"/>
</dbReference>
<evidence type="ECO:0000256" key="1">
    <source>
        <dbReference type="ARBA" id="ARBA00005104"/>
    </source>
</evidence>
<sequence>MTSQWEAALEALRNGECVAVLDGEEREGETDLFFPAASLSPASLRLLRTQAGGEMYMSVGHEVASAFGLPYIGNVLALTEVSAKFPVFQYMEKSKGEMCQGSCSVGVSLDHRTTKTGAPDVERSYTCRRLAELFQEVKEMETSVDASQRRFGEEFHTPGHIFLCVENGKGLSVRTGHTELSIALANAAGVTPVMVGCVMLSNDGDDFGALRPAPARAWAASRNIPFLTGSEIVKHVLG</sequence>
<dbReference type="EnsemblPlants" id="Pp3c1_12610V3.1">
    <property type="protein sequence ID" value="PAC:32969729.CDS.1"/>
    <property type="gene ID" value="Pp3c1_12610"/>
</dbReference>
<dbReference type="EMBL" id="ABEU02000001">
    <property type="protein sequence ID" value="PNR62145.1"/>
    <property type="molecule type" value="Genomic_DNA"/>
</dbReference>
<dbReference type="Gramene" id="Pp3c1_12610V3.1">
    <property type="protein sequence ID" value="PAC:32969729.CDS.1"/>
    <property type="gene ID" value="Pp3c1_12610"/>
</dbReference>
<organism evidence="8">
    <name type="scientific">Physcomitrium patens</name>
    <name type="common">Spreading-leaved earth moss</name>
    <name type="synonym">Physcomitrella patens</name>
    <dbReference type="NCBI Taxonomy" id="3218"/>
    <lineage>
        <taxon>Eukaryota</taxon>
        <taxon>Viridiplantae</taxon>
        <taxon>Streptophyta</taxon>
        <taxon>Embryophyta</taxon>
        <taxon>Bryophyta</taxon>
        <taxon>Bryophytina</taxon>
        <taxon>Bryopsida</taxon>
        <taxon>Funariidae</taxon>
        <taxon>Funariales</taxon>
        <taxon>Funariaceae</taxon>
        <taxon>Physcomitrium</taxon>
    </lineage>
</organism>
<keyword evidence="6" id="KW-0464">Manganese</keyword>
<dbReference type="GO" id="GO:0008686">
    <property type="term" value="F:3,4-dihydroxy-2-butanone-4-phosphate synthase activity"/>
    <property type="evidence" value="ECO:0000318"/>
    <property type="project" value="GO_Central"/>
</dbReference>
<dbReference type="PANTHER" id="PTHR21327">
    <property type="entry name" value="GTP CYCLOHYDROLASE II-RELATED"/>
    <property type="match status" value="1"/>
</dbReference>
<reference evidence="8 10" key="1">
    <citation type="journal article" date="2008" name="Science">
        <title>The Physcomitrella genome reveals evolutionary insights into the conquest of land by plants.</title>
        <authorList>
            <person name="Rensing S."/>
            <person name="Lang D."/>
            <person name="Zimmer A."/>
            <person name="Terry A."/>
            <person name="Salamov A."/>
            <person name="Shapiro H."/>
            <person name="Nishiyama T."/>
            <person name="Perroud P.-F."/>
            <person name="Lindquist E."/>
            <person name="Kamisugi Y."/>
            <person name="Tanahashi T."/>
            <person name="Sakakibara K."/>
            <person name="Fujita T."/>
            <person name="Oishi K."/>
            <person name="Shin-I T."/>
            <person name="Kuroki Y."/>
            <person name="Toyoda A."/>
            <person name="Suzuki Y."/>
            <person name="Hashimoto A."/>
            <person name="Yamaguchi K."/>
            <person name="Sugano A."/>
            <person name="Kohara Y."/>
            <person name="Fujiyama A."/>
            <person name="Anterola A."/>
            <person name="Aoki S."/>
            <person name="Ashton N."/>
            <person name="Barbazuk W.B."/>
            <person name="Barker E."/>
            <person name="Bennetzen J."/>
            <person name="Bezanilla M."/>
            <person name="Blankenship R."/>
            <person name="Cho S.H."/>
            <person name="Dutcher S."/>
            <person name="Estelle M."/>
            <person name="Fawcett J.A."/>
            <person name="Gundlach H."/>
            <person name="Hanada K."/>
            <person name="Heyl A."/>
            <person name="Hicks K.A."/>
            <person name="Hugh J."/>
            <person name="Lohr M."/>
            <person name="Mayer K."/>
            <person name="Melkozernov A."/>
            <person name="Murata T."/>
            <person name="Nelson D."/>
            <person name="Pils B."/>
            <person name="Prigge M."/>
            <person name="Reiss B."/>
            <person name="Renner T."/>
            <person name="Rombauts S."/>
            <person name="Rushton P."/>
            <person name="Sanderfoot A."/>
            <person name="Schween G."/>
            <person name="Shiu S.-H."/>
            <person name="Stueber K."/>
            <person name="Theodoulou F.L."/>
            <person name="Tu H."/>
            <person name="Van de Peer Y."/>
            <person name="Verrier P.J."/>
            <person name="Waters E."/>
            <person name="Wood A."/>
            <person name="Yang L."/>
            <person name="Cove D."/>
            <person name="Cuming A."/>
            <person name="Hasebe M."/>
            <person name="Lucas S."/>
            <person name="Mishler D.B."/>
            <person name="Reski R."/>
            <person name="Grigoriev I."/>
            <person name="Quatrano R.S."/>
            <person name="Boore J.L."/>
        </authorList>
    </citation>
    <scope>NUCLEOTIDE SEQUENCE [LARGE SCALE GENOMIC DNA]</scope>
    <source>
        <strain evidence="9 10">cv. Gransden 2004</strain>
    </source>
</reference>
<keyword evidence="5" id="KW-0460">Magnesium</keyword>
<evidence type="ECO:0000256" key="3">
    <source>
        <dbReference type="ARBA" id="ARBA00022619"/>
    </source>
</evidence>
<dbReference type="OMA" id="IFLCVEN"/>
<dbReference type="InterPro" id="IPR000422">
    <property type="entry name" value="DHBP_synthase_RibB"/>
</dbReference>
<evidence type="ECO:0000313" key="8">
    <source>
        <dbReference type="EMBL" id="PNR62145.1"/>
    </source>
</evidence>
<evidence type="ECO:0000313" key="9">
    <source>
        <dbReference type="EnsemblPlants" id="PAC:32969729.CDS.1"/>
    </source>
</evidence>
<dbReference type="Gene3D" id="3.90.870.10">
    <property type="entry name" value="DHBP synthase"/>
    <property type="match status" value="1"/>
</dbReference>
<dbReference type="GO" id="GO:0005829">
    <property type="term" value="C:cytosol"/>
    <property type="evidence" value="ECO:0000318"/>
    <property type="project" value="GO_Central"/>
</dbReference>
<evidence type="ECO:0000313" key="10">
    <source>
        <dbReference type="Proteomes" id="UP000006727"/>
    </source>
</evidence>
<evidence type="ECO:0000256" key="5">
    <source>
        <dbReference type="ARBA" id="ARBA00022842"/>
    </source>
</evidence>
<dbReference type="OrthoDB" id="567361at2759"/>
<comment type="pathway">
    <text evidence="1">Cofactor biosynthesis; riboflavin biosynthesis.</text>
</comment>
<reference evidence="8 10" key="2">
    <citation type="journal article" date="2018" name="Plant J.">
        <title>The Physcomitrella patens chromosome-scale assembly reveals moss genome structure and evolution.</title>
        <authorList>
            <person name="Lang D."/>
            <person name="Ullrich K.K."/>
            <person name="Murat F."/>
            <person name="Fuchs J."/>
            <person name="Jenkins J."/>
            <person name="Haas F.B."/>
            <person name="Piednoel M."/>
            <person name="Gundlach H."/>
            <person name="Van Bel M."/>
            <person name="Meyberg R."/>
            <person name="Vives C."/>
            <person name="Morata J."/>
            <person name="Symeonidi A."/>
            <person name="Hiss M."/>
            <person name="Muchero W."/>
            <person name="Kamisugi Y."/>
            <person name="Saleh O."/>
            <person name="Blanc G."/>
            <person name="Decker E.L."/>
            <person name="van Gessel N."/>
            <person name="Grimwood J."/>
            <person name="Hayes R.D."/>
            <person name="Graham S.W."/>
            <person name="Gunter L.E."/>
            <person name="McDaniel S.F."/>
            <person name="Hoernstein S.N.W."/>
            <person name="Larsson A."/>
            <person name="Li F.W."/>
            <person name="Perroud P.F."/>
            <person name="Phillips J."/>
            <person name="Ranjan P."/>
            <person name="Rokshar D.S."/>
            <person name="Rothfels C.J."/>
            <person name="Schneider L."/>
            <person name="Shu S."/>
            <person name="Stevenson D.W."/>
            <person name="Thummler F."/>
            <person name="Tillich M."/>
            <person name="Villarreal Aguilar J.C."/>
            <person name="Widiez T."/>
            <person name="Wong G.K."/>
            <person name="Wymore A."/>
            <person name="Zhang Y."/>
            <person name="Zimmer A.D."/>
            <person name="Quatrano R.S."/>
            <person name="Mayer K.F.X."/>
            <person name="Goodstein D."/>
            <person name="Casacuberta J.M."/>
            <person name="Vandepoele K."/>
            <person name="Reski R."/>
            <person name="Cuming A.C."/>
            <person name="Tuskan G.A."/>
            <person name="Maumus F."/>
            <person name="Salse J."/>
            <person name="Schmutz J."/>
            <person name="Rensing S.A."/>
        </authorList>
    </citation>
    <scope>NUCLEOTIDE SEQUENCE [LARGE SCALE GENOMIC DNA]</scope>
    <source>
        <strain evidence="9 10">cv. Gransden 2004</strain>
    </source>
</reference>
<gene>
    <name evidence="9" type="primary">LOC112282095</name>
    <name evidence="8" type="ORF">PHYPA_000569</name>
</gene>
<proteinExistence type="inferred from homology"/>
<name>A9SK36_PHYPA</name>
<dbReference type="Proteomes" id="UP000006727">
    <property type="component" value="Chromosome 1"/>
</dbReference>
<dbReference type="Gramene" id="Pp3c1_12610V3.2">
    <property type="protein sequence ID" value="PAC:32969730.CDS.1"/>
    <property type="gene ID" value="Pp3c1_12610"/>
</dbReference>
<dbReference type="GeneID" id="112282095"/>
<evidence type="ECO:0000256" key="7">
    <source>
        <dbReference type="ARBA" id="ARBA00023239"/>
    </source>
</evidence>
<dbReference type="PaxDb" id="3218-PP1S86_234V6.1"/>
<dbReference type="RefSeq" id="XP_024375117.1">
    <property type="nucleotide sequence ID" value="XM_024519349.1"/>
</dbReference>
<dbReference type="EnsemblPlants" id="Pp3c1_12610V3.2">
    <property type="protein sequence ID" value="PAC:32969730.CDS.1"/>
    <property type="gene ID" value="Pp3c1_12610"/>
</dbReference>
<dbReference type="GO" id="GO:0009231">
    <property type="term" value="P:riboflavin biosynthetic process"/>
    <property type="evidence" value="ECO:0000318"/>
    <property type="project" value="GO_Central"/>
</dbReference>
<dbReference type="GO" id="GO:0046872">
    <property type="term" value="F:metal ion binding"/>
    <property type="evidence" value="ECO:0007669"/>
    <property type="project" value="UniProtKB-KW"/>
</dbReference>
<dbReference type="InterPro" id="IPR017945">
    <property type="entry name" value="DHBP_synth_RibB-like_a/b_dom"/>
</dbReference>
<dbReference type="HOGENOM" id="CLU_020273_3_2_1"/>